<name>A0A1F6BHQ8_9BACT</name>
<sequence length="117" mass="13393">MTITQIFLIIFLLFALSRVFLQYKAGNLSLLNFLFWSFLFATAVYLTAIPSAASSLATFLGIGRGVDAVIYISIAVLFYLVFRLYIYLENVRQEITELIRKLALDNQRKNGRKKSKN</sequence>
<comment type="caution">
    <text evidence="2">The sequence shown here is derived from an EMBL/GenBank/DDBJ whole genome shotgun (WGS) entry which is preliminary data.</text>
</comment>
<accession>A0A1F6BHQ8</accession>
<gene>
    <name evidence="2" type="ORF">A2968_06140</name>
</gene>
<dbReference type="Proteomes" id="UP000176228">
    <property type="component" value="Unassembled WGS sequence"/>
</dbReference>
<dbReference type="AlphaFoldDB" id="A0A1F6BHQ8"/>
<proteinExistence type="predicted"/>
<dbReference type="STRING" id="1798391.A2968_06140"/>
<feature type="transmembrane region" description="Helical" evidence="1">
    <location>
        <begin position="6"/>
        <end position="21"/>
    </location>
</feature>
<evidence type="ECO:0008006" key="4">
    <source>
        <dbReference type="Google" id="ProtNLM"/>
    </source>
</evidence>
<dbReference type="Pfam" id="PF10066">
    <property type="entry name" value="DUF2304"/>
    <property type="match status" value="1"/>
</dbReference>
<feature type="transmembrane region" description="Helical" evidence="1">
    <location>
        <begin position="33"/>
        <end position="62"/>
    </location>
</feature>
<dbReference type="InterPro" id="IPR019277">
    <property type="entry name" value="DUF2304"/>
</dbReference>
<feature type="transmembrane region" description="Helical" evidence="1">
    <location>
        <begin position="68"/>
        <end position="88"/>
    </location>
</feature>
<reference evidence="2 3" key="1">
    <citation type="journal article" date="2016" name="Nat. Commun.">
        <title>Thousands of microbial genomes shed light on interconnected biogeochemical processes in an aquifer system.</title>
        <authorList>
            <person name="Anantharaman K."/>
            <person name="Brown C.T."/>
            <person name="Hug L.A."/>
            <person name="Sharon I."/>
            <person name="Castelle C.J."/>
            <person name="Probst A.J."/>
            <person name="Thomas B.C."/>
            <person name="Singh A."/>
            <person name="Wilkins M.J."/>
            <person name="Karaoz U."/>
            <person name="Brodie E.L."/>
            <person name="Williams K.H."/>
            <person name="Hubbard S.S."/>
            <person name="Banfield J.F."/>
        </authorList>
    </citation>
    <scope>NUCLEOTIDE SEQUENCE [LARGE SCALE GENOMIC DNA]</scope>
</reference>
<dbReference type="EMBL" id="MFJU01000016">
    <property type="protein sequence ID" value="OGG36322.1"/>
    <property type="molecule type" value="Genomic_DNA"/>
</dbReference>
<keyword evidence="1" id="KW-0472">Membrane</keyword>
<evidence type="ECO:0000313" key="2">
    <source>
        <dbReference type="EMBL" id="OGG36322.1"/>
    </source>
</evidence>
<evidence type="ECO:0000256" key="1">
    <source>
        <dbReference type="SAM" id="Phobius"/>
    </source>
</evidence>
<protein>
    <recommendedName>
        <fullName evidence="4">DUF2304 domain-containing protein</fullName>
    </recommendedName>
</protein>
<keyword evidence="1" id="KW-1133">Transmembrane helix</keyword>
<organism evidence="2 3">
    <name type="scientific">Candidatus Gottesmanbacteria bacterium RIFCSPLOWO2_01_FULL_42_22</name>
    <dbReference type="NCBI Taxonomy" id="1798391"/>
    <lineage>
        <taxon>Bacteria</taxon>
        <taxon>Candidatus Gottesmaniibacteriota</taxon>
    </lineage>
</organism>
<evidence type="ECO:0000313" key="3">
    <source>
        <dbReference type="Proteomes" id="UP000176228"/>
    </source>
</evidence>
<keyword evidence="1" id="KW-0812">Transmembrane</keyword>